<comment type="caution">
    <text evidence="1">The sequence shown here is derived from an EMBL/GenBank/DDBJ whole genome shotgun (WGS) entry which is preliminary data.</text>
</comment>
<dbReference type="PANTHER" id="PTHR41517">
    <property type="entry name" value="1,2-DIOXYGENASE PROTEIN-RELATED"/>
    <property type="match status" value="1"/>
</dbReference>
<dbReference type="AlphaFoldDB" id="A0A443VF58"/>
<dbReference type="Gene3D" id="2.60.120.10">
    <property type="entry name" value="Jelly Rolls"/>
    <property type="match status" value="2"/>
</dbReference>
<sequence length="313" mass="33956">MSDSIVERHDILPADVTGDAVFYEYSKAANPIGAKIISRVPYHTFPASLYESGESRVIPLDLSDVLNCVGPATGPGLLANFIRINGGDRIALNPVATSQIVYVIDGFGVAEQDGKNIPLDKGSFFAFPGGIPTTLKAVTTLKLYYVNDAPLLAYLGVGQVTPRFSATLYGAERAEEELRKAAADKDAANRSRISVLLGNTHFPQTRTVTHVLWAMFGTLPGNSVQKPHRHQSIALDFIVDCPQGCYSLVGTKLDEQGNIADATRVDWEPGMSFVTPPGYWHAHINESSEAAKLIPIQDAGLQTWLRSLDIRFS</sequence>
<dbReference type="PANTHER" id="PTHR41517:SF1">
    <property type="entry name" value="CUPIN"/>
    <property type="match status" value="1"/>
</dbReference>
<accession>A0A443VF58</accession>
<dbReference type="Proteomes" id="UP000288843">
    <property type="component" value="Unassembled WGS sequence"/>
</dbReference>
<dbReference type="InterPro" id="IPR014710">
    <property type="entry name" value="RmlC-like_jellyroll"/>
</dbReference>
<protein>
    <submittedName>
        <fullName evidence="1">Cupin</fullName>
    </submittedName>
</protein>
<dbReference type="CDD" id="cd02216">
    <property type="entry name" value="cupin_GDO-like_N"/>
    <property type="match status" value="1"/>
</dbReference>
<dbReference type="RefSeq" id="WP_128320286.1">
    <property type="nucleotide sequence ID" value="NZ_QKOX01000045.1"/>
</dbReference>
<dbReference type="GO" id="GO:0051213">
    <property type="term" value="F:dioxygenase activity"/>
    <property type="evidence" value="ECO:0007669"/>
    <property type="project" value="InterPro"/>
</dbReference>
<gene>
    <name evidence="1" type="ORF">DN603_27335</name>
</gene>
<dbReference type="InterPro" id="IPR047183">
    <property type="entry name" value="GDO-like"/>
</dbReference>
<organism evidence="1 2">
    <name type="scientific">Raoultella planticola</name>
    <name type="common">Klebsiella planticola</name>
    <dbReference type="NCBI Taxonomy" id="575"/>
    <lineage>
        <taxon>Bacteria</taxon>
        <taxon>Pseudomonadati</taxon>
        <taxon>Pseudomonadota</taxon>
        <taxon>Gammaproteobacteria</taxon>
        <taxon>Enterobacterales</taxon>
        <taxon>Enterobacteriaceae</taxon>
        <taxon>Klebsiella/Raoultella group</taxon>
        <taxon>Raoultella</taxon>
    </lineage>
</organism>
<evidence type="ECO:0000313" key="1">
    <source>
        <dbReference type="EMBL" id="RWT15798.1"/>
    </source>
</evidence>
<reference evidence="1 2" key="1">
    <citation type="submission" date="2018-06" db="EMBL/GenBank/DDBJ databases">
        <title>Carbapenemase-producing Enterobacteriaceae present in wastewater treatment plant effluent and nearby surface waters in the US.</title>
        <authorList>
            <person name="Mathys D.A."/>
            <person name="Mollenkopf D.F."/>
            <person name="Feicht S.M."/>
            <person name="Adams R.J."/>
            <person name="Albers A.L."/>
            <person name="Stuever D.M."/>
            <person name="Daniels J.B."/>
            <person name="Wittum T.E."/>
        </authorList>
    </citation>
    <scope>NUCLEOTIDE SEQUENCE [LARGE SCALE GENOMIC DNA]</scope>
    <source>
        <strain evidence="1 2">GEO_47_Down_B</strain>
    </source>
</reference>
<proteinExistence type="predicted"/>
<name>A0A443VF58_RAOPL</name>
<dbReference type="EMBL" id="QKOX01000045">
    <property type="protein sequence ID" value="RWT15798.1"/>
    <property type="molecule type" value="Genomic_DNA"/>
</dbReference>
<dbReference type="SUPFAM" id="SSF51182">
    <property type="entry name" value="RmlC-like cupins"/>
    <property type="match status" value="1"/>
</dbReference>
<evidence type="ECO:0000313" key="2">
    <source>
        <dbReference type="Proteomes" id="UP000288843"/>
    </source>
</evidence>
<dbReference type="InterPro" id="IPR011051">
    <property type="entry name" value="RmlC_Cupin_sf"/>
</dbReference>